<gene>
    <name evidence="2" type="ORF">Taro_052890</name>
</gene>
<protein>
    <submittedName>
        <fullName evidence="2">Uncharacterized protein</fullName>
    </submittedName>
</protein>
<evidence type="ECO:0000313" key="3">
    <source>
        <dbReference type="Proteomes" id="UP000652761"/>
    </source>
</evidence>
<dbReference type="Proteomes" id="UP000652761">
    <property type="component" value="Unassembled WGS sequence"/>
</dbReference>
<comment type="caution">
    <text evidence="2">The sequence shown here is derived from an EMBL/GenBank/DDBJ whole genome shotgun (WGS) entry which is preliminary data.</text>
</comment>
<sequence length="84" mass="9672">MHGLTSTPAEVGLTYHNTTLPTRGTCTYYNESQVRKRERNYTVIGLGYTTGPENPCKPRHYKNPAVSTDSRHYLDKHTSYRMLH</sequence>
<keyword evidence="3" id="KW-1185">Reference proteome</keyword>
<name>A0A843XLJ0_COLES</name>
<evidence type="ECO:0000256" key="1">
    <source>
        <dbReference type="SAM" id="MobiDB-lite"/>
    </source>
</evidence>
<dbReference type="EMBL" id="NMUH01009290">
    <property type="protein sequence ID" value="MQM19877.1"/>
    <property type="molecule type" value="Genomic_DNA"/>
</dbReference>
<feature type="region of interest" description="Disordered" evidence="1">
    <location>
        <begin position="45"/>
        <end position="66"/>
    </location>
</feature>
<reference evidence="2" key="1">
    <citation type="submission" date="2017-07" db="EMBL/GenBank/DDBJ databases">
        <title>Taro Niue Genome Assembly and Annotation.</title>
        <authorList>
            <person name="Atibalentja N."/>
            <person name="Keating K."/>
            <person name="Fields C.J."/>
        </authorList>
    </citation>
    <scope>NUCLEOTIDE SEQUENCE</scope>
    <source>
        <strain evidence="2">Niue_2</strain>
        <tissue evidence="2">Leaf</tissue>
    </source>
</reference>
<organism evidence="2 3">
    <name type="scientific">Colocasia esculenta</name>
    <name type="common">Wild taro</name>
    <name type="synonym">Arum esculentum</name>
    <dbReference type="NCBI Taxonomy" id="4460"/>
    <lineage>
        <taxon>Eukaryota</taxon>
        <taxon>Viridiplantae</taxon>
        <taxon>Streptophyta</taxon>
        <taxon>Embryophyta</taxon>
        <taxon>Tracheophyta</taxon>
        <taxon>Spermatophyta</taxon>
        <taxon>Magnoliopsida</taxon>
        <taxon>Liliopsida</taxon>
        <taxon>Araceae</taxon>
        <taxon>Aroideae</taxon>
        <taxon>Colocasieae</taxon>
        <taxon>Colocasia</taxon>
    </lineage>
</organism>
<dbReference type="AlphaFoldDB" id="A0A843XLJ0"/>
<evidence type="ECO:0000313" key="2">
    <source>
        <dbReference type="EMBL" id="MQM19877.1"/>
    </source>
</evidence>
<accession>A0A843XLJ0</accession>
<proteinExistence type="predicted"/>